<evidence type="ECO:0000313" key="2">
    <source>
        <dbReference type="EMBL" id="KAK4721485.1"/>
    </source>
</evidence>
<keyword evidence="3" id="KW-1185">Reference proteome</keyword>
<name>A0AAV9K242_9SOLN</name>
<comment type="caution">
    <text evidence="1">The sequence shown here is derived from an EMBL/GenBank/DDBJ whole genome shotgun (WGS) entry which is preliminary data.</text>
</comment>
<accession>A0AAV9K242</accession>
<sequence length="93" mass="10736">MIQGFNEVGQKSIGTFKIDTIEELQSSVWLHLIDVKISYNIFLGRSWVYENKVIPSTYHQCLKYYKDGVAKMIIADDNPFTEVEAHFADAKFT</sequence>
<proteinExistence type="predicted"/>
<gene>
    <name evidence="2" type="ORF">R3W88_011718</name>
    <name evidence="1" type="ORF">R3W88_033668</name>
</gene>
<protein>
    <submittedName>
        <fullName evidence="1">Uncharacterized protein</fullName>
    </submittedName>
</protein>
<dbReference type="Proteomes" id="UP001311915">
    <property type="component" value="Unassembled WGS sequence"/>
</dbReference>
<reference evidence="1 3" key="1">
    <citation type="submission" date="2023-10" db="EMBL/GenBank/DDBJ databases">
        <title>Genome-Wide Identification Analysis in wild type Solanum Pinnatisectum Reveals Some Genes Defensing Phytophthora Infestans.</title>
        <authorList>
            <person name="Sun C."/>
        </authorList>
    </citation>
    <scope>NUCLEOTIDE SEQUENCE [LARGE SCALE GENOMIC DNA]</scope>
    <source>
        <strain evidence="1">LQN</strain>
        <tissue evidence="1">Leaf</tissue>
    </source>
</reference>
<evidence type="ECO:0000313" key="1">
    <source>
        <dbReference type="EMBL" id="KAK4706759.1"/>
    </source>
</evidence>
<dbReference type="AlphaFoldDB" id="A0AAV9K242"/>
<dbReference type="EMBL" id="JAWPEI010000051">
    <property type="protein sequence ID" value="KAK4706759.1"/>
    <property type="molecule type" value="Genomic_DNA"/>
</dbReference>
<evidence type="ECO:0000313" key="3">
    <source>
        <dbReference type="Proteomes" id="UP001311915"/>
    </source>
</evidence>
<dbReference type="EMBL" id="JAWPEI010000007">
    <property type="protein sequence ID" value="KAK4721485.1"/>
    <property type="molecule type" value="Genomic_DNA"/>
</dbReference>
<organism evidence="1 3">
    <name type="scientific">Solanum pinnatisectum</name>
    <name type="common">tansyleaf nightshade</name>
    <dbReference type="NCBI Taxonomy" id="50273"/>
    <lineage>
        <taxon>Eukaryota</taxon>
        <taxon>Viridiplantae</taxon>
        <taxon>Streptophyta</taxon>
        <taxon>Embryophyta</taxon>
        <taxon>Tracheophyta</taxon>
        <taxon>Spermatophyta</taxon>
        <taxon>Magnoliopsida</taxon>
        <taxon>eudicotyledons</taxon>
        <taxon>Gunneridae</taxon>
        <taxon>Pentapetalae</taxon>
        <taxon>asterids</taxon>
        <taxon>lamiids</taxon>
        <taxon>Solanales</taxon>
        <taxon>Solanaceae</taxon>
        <taxon>Solanoideae</taxon>
        <taxon>Solaneae</taxon>
        <taxon>Solanum</taxon>
    </lineage>
</organism>